<feature type="region of interest" description="Disordered" evidence="8">
    <location>
        <begin position="100"/>
        <end position="126"/>
    </location>
</feature>
<evidence type="ECO:0000256" key="8">
    <source>
        <dbReference type="SAM" id="MobiDB-lite"/>
    </source>
</evidence>
<comment type="similarity">
    <text evidence="3">Belongs to the bZIP family.</text>
</comment>
<evidence type="ECO:0000256" key="5">
    <source>
        <dbReference type="ARBA" id="ARBA00023125"/>
    </source>
</evidence>
<evidence type="ECO:0000313" key="9">
    <source>
        <dbReference type="EMBL" id="KAL3648034.1"/>
    </source>
</evidence>
<keyword evidence="5" id="KW-0238">DNA-binding</keyword>
<dbReference type="Proteomes" id="UP001632038">
    <property type="component" value="Unassembled WGS sequence"/>
</dbReference>
<keyword evidence="4" id="KW-0805">Transcription regulation</keyword>
<sequence>MESSGRRIWSWNGQWRSLKYLSGVQKITEQFRSFADANGGGGGGNGGATISPLVLFDVSSASTSGAIVPATTTRNISQEHNHNSTHLNRSRNRRILCGLPIPHPESPHNVSSRHTRRNSQKNILNGDNPISPMVVSVLVDPREVGGDADVESVMGPKSLSRIFVVVLVYSVKYVTYSCMLPFKGSTQHLVAA</sequence>
<keyword evidence="6" id="KW-0804">Transcription</keyword>
<dbReference type="EMBL" id="JAVIJP010000009">
    <property type="protein sequence ID" value="KAL3648034.1"/>
    <property type="molecule type" value="Genomic_DNA"/>
</dbReference>
<evidence type="ECO:0000256" key="1">
    <source>
        <dbReference type="ARBA" id="ARBA00004123"/>
    </source>
</evidence>
<comment type="caution">
    <text evidence="9">The sequence shown here is derived from an EMBL/GenBank/DDBJ whole genome shotgun (WGS) entry which is preliminary data.</text>
</comment>
<dbReference type="GO" id="GO:0003677">
    <property type="term" value="F:DNA binding"/>
    <property type="evidence" value="ECO:0007669"/>
    <property type="project" value="UniProtKB-KW"/>
</dbReference>
<evidence type="ECO:0000256" key="4">
    <source>
        <dbReference type="ARBA" id="ARBA00023015"/>
    </source>
</evidence>
<evidence type="ECO:0000313" key="10">
    <source>
        <dbReference type="Proteomes" id="UP001632038"/>
    </source>
</evidence>
<dbReference type="GO" id="GO:0005789">
    <property type="term" value="C:endoplasmic reticulum membrane"/>
    <property type="evidence" value="ECO:0007669"/>
    <property type="project" value="UniProtKB-SubCell"/>
</dbReference>
<dbReference type="AlphaFoldDB" id="A0ABD3E4N5"/>
<evidence type="ECO:0000256" key="2">
    <source>
        <dbReference type="ARBA" id="ARBA00004389"/>
    </source>
</evidence>
<organism evidence="9 10">
    <name type="scientific">Castilleja foliolosa</name>
    <dbReference type="NCBI Taxonomy" id="1961234"/>
    <lineage>
        <taxon>Eukaryota</taxon>
        <taxon>Viridiplantae</taxon>
        <taxon>Streptophyta</taxon>
        <taxon>Embryophyta</taxon>
        <taxon>Tracheophyta</taxon>
        <taxon>Spermatophyta</taxon>
        <taxon>Magnoliopsida</taxon>
        <taxon>eudicotyledons</taxon>
        <taxon>Gunneridae</taxon>
        <taxon>Pentapetalae</taxon>
        <taxon>asterids</taxon>
        <taxon>lamiids</taxon>
        <taxon>Lamiales</taxon>
        <taxon>Orobanchaceae</taxon>
        <taxon>Pedicularideae</taxon>
        <taxon>Castillejinae</taxon>
        <taxon>Castilleja</taxon>
    </lineage>
</organism>
<evidence type="ECO:0000256" key="7">
    <source>
        <dbReference type="ARBA" id="ARBA00023242"/>
    </source>
</evidence>
<reference evidence="10" key="1">
    <citation type="journal article" date="2024" name="IScience">
        <title>Strigolactones Initiate the Formation of Haustorium-like Structures in Castilleja.</title>
        <authorList>
            <person name="Buerger M."/>
            <person name="Peterson D."/>
            <person name="Chory J."/>
        </authorList>
    </citation>
    <scope>NUCLEOTIDE SEQUENCE [LARGE SCALE GENOMIC DNA]</scope>
</reference>
<keyword evidence="7" id="KW-0539">Nucleus</keyword>
<keyword evidence="10" id="KW-1185">Reference proteome</keyword>
<protein>
    <submittedName>
        <fullName evidence="9">Uncharacterized protein</fullName>
    </submittedName>
</protein>
<name>A0ABD3E4N5_9LAMI</name>
<evidence type="ECO:0000256" key="6">
    <source>
        <dbReference type="ARBA" id="ARBA00023163"/>
    </source>
</evidence>
<dbReference type="PANTHER" id="PTHR47416:SF3">
    <property type="entry name" value="BZIP TRANSCRIPTION FACTOR 17-RELATED"/>
    <property type="match status" value="1"/>
</dbReference>
<comment type="subcellular location">
    <subcellularLocation>
        <location evidence="2">Endoplasmic reticulum membrane</location>
        <topology evidence="2">Single-pass membrane protein</topology>
    </subcellularLocation>
    <subcellularLocation>
        <location evidence="1">Nucleus</location>
    </subcellularLocation>
</comment>
<proteinExistence type="inferred from homology"/>
<evidence type="ECO:0000256" key="3">
    <source>
        <dbReference type="ARBA" id="ARBA00007163"/>
    </source>
</evidence>
<dbReference type="PANTHER" id="PTHR47416">
    <property type="entry name" value="BASIC-LEUCINE ZIPPER TRANSCRIPTION FACTOR F-RELATED"/>
    <property type="match status" value="1"/>
</dbReference>
<accession>A0ABD3E4N5</accession>
<gene>
    <name evidence="9" type="ORF">CASFOL_009002</name>
</gene>
<dbReference type="GO" id="GO:0005634">
    <property type="term" value="C:nucleus"/>
    <property type="evidence" value="ECO:0007669"/>
    <property type="project" value="UniProtKB-SubCell"/>
</dbReference>